<accession>A0A7W6IM05</accession>
<protein>
    <submittedName>
        <fullName evidence="5">DNA-binding FadR family transcriptional regulator</fullName>
    </submittedName>
</protein>
<reference evidence="5 6" key="1">
    <citation type="submission" date="2020-08" db="EMBL/GenBank/DDBJ databases">
        <title>Genomic Encyclopedia of Type Strains, Phase IV (KMG-IV): sequencing the most valuable type-strain genomes for metagenomic binning, comparative biology and taxonomic classification.</title>
        <authorList>
            <person name="Goeker M."/>
        </authorList>
    </citation>
    <scope>NUCLEOTIDE SEQUENCE [LARGE SCALE GENOMIC DNA]</scope>
    <source>
        <strain evidence="5 6">DSM 23447</strain>
    </source>
</reference>
<dbReference type="PRINTS" id="PR00035">
    <property type="entry name" value="HTHGNTR"/>
</dbReference>
<keyword evidence="1" id="KW-0805">Transcription regulation</keyword>
<dbReference type="Pfam" id="PF07729">
    <property type="entry name" value="FCD"/>
    <property type="match status" value="1"/>
</dbReference>
<evidence type="ECO:0000256" key="3">
    <source>
        <dbReference type="ARBA" id="ARBA00023163"/>
    </source>
</evidence>
<dbReference type="PROSITE" id="PS50949">
    <property type="entry name" value="HTH_GNTR"/>
    <property type="match status" value="1"/>
</dbReference>
<name>A0A7W6IM05_9HYPH</name>
<keyword evidence="2 5" id="KW-0238">DNA-binding</keyword>
<dbReference type="SUPFAM" id="SSF46785">
    <property type="entry name" value="Winged helix' DNA-binding domain"/>
    <property type="match status" value="1"/>
</dbReference>
<dbReference type="RefSeq" id="WP_183310828.1">
    <property type="nucleotide sequence ID" value="NZ_JACIEW010000003.1"/>
</dbReference>
<dbReference type="PANTHER" id="PTHR43537:SF5">
    <property type="entry name" value="UXU OPERON TRANSCRIPTIONAL REGULATOR"/>
    <property type="match status" value="1"/>
</dbReference>
<evidence type="ECO:0000313" key="5">
    <source>
        <dbReference type="EMBL" id="MBB4052110.1"/>
    </source>
</evidence>
<evidence type="ECO:0000313" key="6">
    <source>
        <dbReference type="Proteomes" id="UP000547011"/>
    </source>
</evidence>
<evidence type="ECO:0000256" key="1">
    <source>
        <dbReference type="ARBA" id="ARBA00023015"/>
    </source>
</evidence>
<dbReference type="GO" id="GO:0003677">
    <property type="term" value="F:DNA binding"/>
    <property type="evidence" value="ECO:0007669"/>
    <property type="project" value="UniProtKB-KW"/>
</dbReference>
<keyword evidence="3" id="KW-0804">Transcription</keyword>
<dbReference type="InterPro" id="IPR011711">
    <property type="entry name" value="GntR_C"/>
</dbReference>
<dbReference type="InterPro" id="IPR000524">
    <property type="entry name" value="Tscrpt_reg_HTH_GntR"/>
</dbReference>
<dbReference type="SUPFAM" id="SSF48008">
    <property type="entry name" value="GntR ligand-binding domain-like"/>
    <property type="match status" value="1"/>
</dbReference>
<feature type="domain" description="HTH gntR-type" evidence="4">
    <location>
        <begin position="13"/>
        <end position="81"/>
    </location>
</feature>
<dbReference type="SMART" id="SM00345">
    <property type="entry name" value="HTH_GNTR"/>
    <property type="match status" value="1"/>
</dbReference>
<proteinExistence type="predicted"/>
<dbReference type="SMART" id="SM00895">
    <property type="entry name" value="FCD"/>
    <property type="match status" value="1"/>
</dbReference>
<dbReference type="PANTHER" id="PTHR43537">
    <property type="entry name" value="TRANSCRIPTIONAL REGULATOR, GNTR FAMILY"/>
    <property type="match status" value="1"/>
</dbReference>
<dbReference type="EMBL" id="JACIEW010000003">
    <property type="protein sequence ID" value="MBB4052110.1"/>
    <property type="molecule type" value="Genomic_DNA"/>
</dbReference>
<comment type="caution">
    <text evidence="5">The sequence shown here is derived from an EMBL/GenBank/DDBJ whole genome shotgun (WGS) entry which is preliminary data.</text>
</comment>
<organism evidence="5 6">
    <name type="scientific">Devosia subaequoris</name>
    <dbReference type="NCBI Taxonomy" id="395930"/>
    <lineage>
        <taxon>Bacteria</taxon>
        <taxon>Pseudomonadati</taxon>
        <taxon>Pseudomonadota</taxon>
        <taxon>Alphaproteobacteria</taxon>
        <taxon>Hyphomicrobiales</taxon>
        <taxon>Devosiaceae</taxon>
        <taxon>Devosia</taxon>
    </lineage>
</organism>
<dbReference type="CDD" id="cd07377">
    <property type="entry name" value="WHTH_GntR"/>
    <property type="match status" value="1"/>
</dbReference>
<dbReference type="Pfam" id="PF00392">
    <property type="entry name" value="GntR"/>
    <property type="match status" value="1"/>
</dbReference>
<dbReference type="AlphaFoldDB" id="A0A7W6IM05"/>
<dbReference type="InterPro" id="IPR008920">
    <property type="entry name" value="TF_FadR/GntR_C"/>
</dbReference>
<keyword evidence="6" id="KW-1185">Reference proteome</keyword>
<sequence>MGAGLTREPAEEATGYDQVFAFVREQLLSGQMKAGDRLLPERELATRLGVSRPVIREVLRALAAIGVIEIRHGYGSVVRRPDFAELGDLFTMMLAQQGEVVEDVMEARIAIERQAIRLACARATSTDLAALGKALRRVEETVTDPQIGGDADFAFHAALIAAAHSPTLASLHAAIAVLLKRSHLERRERITSLDGIETYLVEHHRELLAAVAARDADSADRLLMQHFAIGTEYQRRAAAERDRSSSTS</sequence>
<dbReference type="GO" id="GO:0003700">
    <property type="term" value="F:DNA-binding transcription factor activity"/>
    <property type="evidence" value="ECO:0007669"/>
    <property type="project" value="InterPro"/>
</dbReference>
<dbReference type="Proteomes" id="UP000547011">
    <property type="component" value="Unassembled WGS sequence"/>
</dbReference>
<evidence type="ECO:0000256" key="2">
    <source>
        <dbReference type="ARBA" id="ARBA00023125"/>
    </source>
</evidence>
<evidence type="ECO:0000259" key="4">
    <source>
        <dbReference type="PROSITE" id="PS50949"/>
    </source>
</evidence>
<gene>
    <name evidence="5" type="ORF">GGR20_001752</name>
</gene>
<dbReference type="Gene3D" id="1.10.10.10">
    <property type="entry name" value="Winged helix-like DNA-binding domain superfamily/Winged helix DNA-binding domain"/>
    <property type="match status" value="1"/>
</dbReference>
<dbReference type="InterPro" id="IPR036388">
    <property type="entry name" value="WH-like_DNA-bd_sf"/>
</dbReference>
<dbReference type="InterPro" id="IPR036390">
    <property type="entry name" value="WH_DNA-bd_sf"/>
</dbReference>
<dbReference type="Gene3D" id="1.20.120.530">
    <property type="entry name" value="GntR ligand-binding domain-like"/>
    <property type="match status" value="1"/>
</dbReference>